<evidence type="ECO:0000259" key="1">
    <source>
        <dbReference type="Pfam" id="PF01968"/>
    </source>
</evidence>
<dbReference type="EMBL" id="CP102774">
    <property type="protein sequence ID" value="UZF86671.1"/>
    <property type="molecule type" value="Genomic_DNA"/>
</dbReference>
<sequence length="682" mass="73424">MFRIGVDIGGTFTDFAVWRDEGDGYVEIGSQKLPTSRPDFARSVKQGIAEMVALHGIAADAPMLIVHGTTVSTNAIIERSEPPIALLTTKGYRDVLGIARLRLDKPSDLFNRRPAPIVPRERVFEVDERLLADGSIETPLSDASVLTCLEEARAKGVTAVAICFLHAYRNPVHERRALQVAREHFPDLDVMASHEVWPQQSEYERAVLTLLNVFVKRLMDGYISEIDDFIAQSLPNARLCITKSNGGIMSADEARRLPVHTLLSGPAAGVTAAQVLGGFLGLDRILTLDMGGTSTDVSLIDGGRAMTTGQAEVGDFPLLMPVTAIEAIGAGGGSVIWQDQAALKVGPRSAGSLPGPACFGKGGVEPTLTDAYLLMNYLSPRGLLGGRLGLDRSLAERAFEPLAERLKTSPVEAAESAIAVATSTMLAKVVPFLARLGVSANDLTLMIYGGAGGVHGPLLAEEVGIRRIVVPRLPSVFCAFGGLVSDLIHDAVHSLHGIAATWAELHRLHDLLREEGETWLARQSDAKQILGTQRIYLADMRYAAQSFTIPVDLTTALANGSDIDALFALFHDEHRRLFGHADPNSAVAIDNVRLRTIGRQAKPAPRPLPPSTKGVPDPVERRALRMGGRWFVDAPVFSWNDVTTEWSTRGPAIVQQDLATILVPEGYEARIGALGDIEMTKG</sequence>
<dbReference type="InterPro" id="IPR043129">
    <property type="entry name" value="ATPase_NBD"/>
</dbReference>
<feature type="domain" description="Hydantoinase A/oxoprolinase" evidence="1">
    <location>
        <begin position="205"/>
        <end position="490"/>
    </location>
</feature>
<dbReference type="InterPro" id="IPR045079">
    <property type="entry name" value="Oxoprolinase-like"/>
</dbReference>
<gene>
    <name evidence="4" type="ORF">NWE54_23390</name>
</gene>
<dbReference type="InterPro" id="IPR049517">
    <property type="entry name" value="ACX-like_C"/>
</dbReference>
<accession>A0A9E7ZV81</accession>
<dbReference type="Pfam" id="PF05378">
    <property type="entry name" value="Hydant_A_N"/>
    <property type="match status" value="1"/>
</dbReference>
<dbReference type="GO" id="GO:0017168">
    <property type="term" value="F:5-oxoprolinase (ATP-hydrolyzing) activity"/>
    <property type="evidence" value="ECO:0007669"/>
    <property type="project" value="TreeGrafter"/>
</dbReference>
<dbReference type="InterPro" id="IPR008040">
    <property type="entry name" value="Hydant_A_N"/>
</dbReference>
<evidence type="ECO:0000259" key="2">
    <source>
        <dbReference type="Pfam" id="PF05378"/>
    </source>
</evidence>
<reference evidence="4" key="1">
    <citation type="submission" date="2022-08" db="EMBL/GenBank/DDBJ databases">
        <title>Complete Genome Sequences of 2 Bosea sp. soil isolates.</title>
        <authorList>
            <person name="Alvarez Arevalo M."/>
            <person name="Sterndorff E.B."/>
            <person name="Faurdal D."/>
            <person name="Joergensen T.S."/>
            <person name="Weber T."/>
        </authorList>
    </citation>
    <scope>NUCLEOTIDE SEQUENCE</scope>
    <source>
        <strain evidence="4">NBC_00436</strain>
    </source>
</reference>
<dbReference type="SUPFAM" id="SSF53067">
    <property type="entry name" value="Actin-like ATPase domain"/>
    <property type="match status" value="1"/>
</dbReference>
<dbReference type="AlphaFoldDB" id="A0A9E7ZV81"/>
<evidence type="ECO:0000313" key="4">
    <source>
        <dbReference type="EMBL" id="UZF86671.1"/>
    </source>
</evidence>
<dbReference type="InterPro" id="IPR002821">
    <property type="entry name" value="Hydantoinase_A"/>
</dbReference>
<feature type="domain" description="Hydantoinase/oxoprolinase N-terminal" evidence="2">
    <location>
        <begin position="3"/>
        <end position="184"/>
    </location>
</feature>
<dbReference type="GO" id="GO:0005829">
    <property type="term" value="C:cytosol"/>
    <property type="evidence" value="ECO:0007669"/>
    <property type="project" value="TreeGrafter"/>
</dbReference>
<dbReference type="Pfam" id="PF01968">
    <property type="entry name" value="Hydantoinase_A"/>
    <property type="match status" value="1"/>
</dbReference>
<evidence type="ECO:0000259" key="3">
    <source>
        <dbReference type="Pfam" id="PF19278"/>
    </source>
</evidence>
<protein>
    <submittedName>
        <fullName evidence="4">Hydantoinase/oxoprolinase family protein</fullName>
    </submittedName>
</protein>
<dbReference type="Pfam" id="PF19278">
    <property type="entry name" value="Hydant_A_C"/>
    <property type="match status" value="1"/>
</dbReference>
<dbReference type="GO" id="GO:0006749">
    <property type="term" value="P:glutathione metabolic process"/>
    <property type="evidence" value="ECO:0007669"/>
    <property type="project" value="TreeGrafter"/>
</dbReference>
<organism evidence="4">
    <name type="scientific">Bosea sp. NBC_00436</name>
    <dbReference type="NCBI Taxonomy" id="2969620"/>
    <lineage>
        <taxon>Bacteria</taxon>
        <taxon>Pseudomonadati</taxon>
        <taxon>Pseudomonadota</taxon>
        <taxon>Alphaproteobacteria</taxon>
        <taxon>Hyphomicrobiales</taxon>
        <taxon>Boseaceae</taxon>
        <taxon>Bosea</taxon>
    </lineage>
</organism>
<dbReference type="PANTHER" id="PTHR11365">
    <property type="entry name" value="5-OXOPROLINASE RELATED"/>
    <property type="match status" value="1"/>
</dbReference>
<feature type="domain" description="Acetophenone carboxylase-like C-terminal" evidence="3">
    <location>
        <begin position="536"/>
        <end position="671"/>
    </location>
</feature>
<dbReference type="PANTHER" id="PTHR11365:SF23">
    <property type="entry name" value="HYPOTHETICAL 5-OXOPROLINASE (EUROFUNG)-RELATED"/>
    <property type="match status" value="1"/>
</dbReference>
<proteinExistence type="predicted"/>
<name>A0A9E7ZV81_9HYPH</name>